<evidence type="ECO:0000256" key="5">
    <source>
        <dbReference type="ARBA" id="ARBA00023136"/>
    </source>
</evidence>
<keyword evidence="6" id="KW-0812">Transmembrane</keyword>
<dbReference type="NCBIfam" id="TIGR04283">
    <property type="entry name" value="glyco_like_mftF"/>
    <property type="match status" value="1"/>
</dbReference>
<dbReference type="InterPro" id="IPR029044">
    <property type="entry name" value="Nucleotide-diphossugar_trans"/>
</dbReference>
<feature type="transmembrane region" description="Helical" evidence="6">
    <location>
        <begin position="313"/>
        <end position="334"/>
    </location>
</feature>
<protein>
    <submittedName>
        <fullName evidence="8">TIGR04283 family arsenosugar biosynthesis glycosyltransferase</fullName>
    </submittedName>
</protein>
<evidence type="ECO:0000256" key="1">
    <source>
        <dbReference type="ARBA" id="ARBA00004236"/>
    </source>
</evidence>
<dbReference type="PANTHER" id="PTHR43646:SF2">
    <property type="entry name" value="GLYCOSYLTRANSFERASE 2-LIKE DOMAIN-CONTAINING PROTEIN"/>
    <property type="match status" value="1"/>
</dbReference>
<dbReference type="Gene3D" id="3.90.550.10">
    <property type="entry name" value="Spore Coat Polysaccharide Biosynthesis Protein SpsA, Chain A"/>
    <property type="match status" value="1"/>
</dbReference>
<proteinExistence type="predicted"/>
<dbReference type="Proteomes" id="UP001259982">
    <property type="component" value="Unassembled WGS sequence"/>
</dbReference>
<evidence type="ECO:0000259" key="7">
    <source>
        <dbReference type="Pfam" id="PF00535"/>
    </source>
</evidence>
<comment type="subcellular location">
    <subcellularLocation>
        <location evidence="1">Cell membrane</location>
    </subcellularLocation>
</comment>
<evidence type="ECO:0000256" key="3">
    <source>
        <dbReference type="ARBA" id="ARBA00022676"/>
    </source>
</evidence>
<dbReference type="EMBL" id="JAVRHY010000005">
    <property type="protein sequence ID" value="MDT0618353.1"/>
    <property type="molecule type" value="Genomic_DNA"/>
</dbReference>
<keyword evidence="9" id="KW-1185">Reference proteome</keyword>
<dbReference type="InterPro" id="IPR026461">
    <property type="entry name" value="Trfase_2_rSAM/seldom_assoc"/>
</dbReference>
<keyword evidence="3" id="KW-0328">Glycosyltransferase</keyword>
<evidence type="ECO:0000313" key="8">
    <source>
        <dbReference type="EMBL" id="MDT0618353.1"/>
    </source>
</evidence>
<evidence type="ECO:0000256" key="2">
    <source>
        <dbReference type="ARBA" id="ARBA00022475"/>
    </source>
</evidence>
<evidence type="ECO:0000256" key="6">
    <source>
        <dbReference type="SAM" id="Phobius"/>
    </source>
</evidence>
<gene>
    <name evidence="8" type="ORF">RM531_07685</name>
</gene>
<dbReference type="Pfam" id="PF00535">
    <property type="entry name" value="Glycos_transf_2"/>
    <property type="match status" value="1"/>
</dbReference>
<feature type="transmembrane region" description="Helical" evidence="6">
    <location>
        <begin position="206"/>
        <end position="224"/>
    </location>
</feature>
<keyword evidence="4" id="KW-0808">Transferase</keyword>
<dbReference type="RefSeq" id="WP_311658450.1">
    <property type="nucleotide sequence ID" value="NZ_JAVRHY010000005.1"/>
</dbReference>
<dbReference type="CDD" id="cd02522">
    <property type="entry name" value="GT_2_like_a"/>
    <property type="match status" value="1"/>
</dbReference>
<feature type="domain" description="Glycosyltransferase 2-like" evidence="7">
    <location>
        <begin position="5"/>
        <end position="89"/>
    </location>
</feature>
<keyword evidence="6" id="KW-1133">Transmembrane helix</keyword>
<comment type="caution">
    <text evidence="8">The sequence shown here is derived from an EMBL/GenBank/DDBJ whole genome shotgun (WGS) entry which is preliminary data.</text>
</comment>
<name>A0ABU3B7B1_9GAMM</name>
<keyword evidence="2" id="KW-1003">Cell membrane</keyword>
<reference evidence="8 9" key="1">
    <citation type="submission" date="2023-09" db="EMBL/GenBank/DDBJ databases">
        <authorList>
            <person name="Rey-Velasco X."/>
        </authorList>
    </citation>
    <scope>NUCLEOTIDE SEQUENCE [LARGE SCALE GENOMIC DNA]</scope>
    <source>
        <strain evidence="8 9">P385</strain>
    </source>
</reference>
<sequence length="348" mass="39177">MKRLSVIIPVLDEAEQLPVLFDALAAQRGVDLEIIVADGGSHDASRLIAARFGAEVIAAETGRARQMNAGAARAHHDWLLFLHADSHPTGADQLAEALVILEGEPPRTAGHFALRFQRQTRGHGFLYRYMEAKSASNRRYTINGDQGLLIRRDWFRELDGFDPALPFLEDQRMAAAIHAQGRWLRLPGRLTTSARRFEREGPRQRYLLMAMIMVAHVTGLTGFFSEASAVYRRQGDTERLLITPYFRLLRDQVGQLDADSRKAFRQRLGRFAADQAWQVFFALDVLAEPLLRGRRPATTLHDRLLSPLLAHPIAAVLAARLVIMTSLTVIAPWYRWRERRALHAAGPA</sequence>
<dbReference type="SUPFAM" id="SSF53448">
    <property type="entry name" value="Nucleotide-diphospho-sugar transferases"/>
    <property type="match status" value="1"/>
</dbReference>
<dbReference type="InterPro" id="IPR001173">
    <property type="entry name" value="Glyco_trans_2-like"/>
</dbReference>
<organism evidence="8 9">
    <name type="scientific">Spectribacter acetivorans</name>
    <dbReference type="NCBI Taxonomy" id="3075603"/>
    <lineage>
        <taxon>Bacteria</taxon>
        <taxon>Pseudomonadati</taxon>
        <taxon>Pseudomonadota</taxon>
        <taxon>Gammaproteobacteria</taxon>
        <taxon>Salinisphaerales</taxon>
        <taxon>Salinisphaeraceae</taxon>
        <taxon>Spectribacter</taxon>
    </lineage>
</organism>
<keyword evidence="5 6" id="KW-0472">Membrane</keyword>
<evidence type="ECO:0000256" key="4">
    <source>
        <dbReference type="ARBA" id="ARBA00022679"/>
    </source>
</evidence>
<evidence type="ECO:0000313" key="9">
    <source>
        <dbReference type="Proteomes" id="UP001259982"/>
    </source>
</evidence>
<accession>A0ABU3B7B1</accession>
<dbReference type="PANTHER" id="PTHR43646">
    <property type="entry name" value="GLYCOSYLTRANSFERASE"/>
    <property type="match status" value="1"/>
</dbReference>